<evidence type="ECO:0000313" key="2">
    <source>
        <dbReference type="Proteomes" id="UP000252086"/>
    </source>
</evidence>
<gene>
    <name evidence="1" type="ORF">DFP76_10440</name>
</gene>
<dbReference type="OrthoDB" id="6093488at2"/>
<accession>A0A366CZZ8</accession>
<dbReference type="RefSeq" id="WP_113874190.1">
    <property type="nucleotide sequence ID" value="NZ_QNRF01000004.1"/>
</dbReference>
<name>A0A366CZZ8_9GAMM</name>
<sequence length="631" mass="70850">MSECDLGRVDISFPMADIERAVVSYAITPRSSLLDLRSALDRFAFNVADLELLIFHQRLASLQHLVTQLIASGSPYRSDCQLVMLTASDALSQLAIAAPLGGDYLQAHSHALSEHHPCWQQLSHLLSQIELVSENFRFEGRITPSSQGAIEPLLHAFAEFGQVSFQVEEIEKEGVSGVFCLESTQTLARLNERFPQLMWRQLEPASAERSDPISVPLINDLSYLTEPVKSLMMSGFLSWFHPQKMSYSERDHLLNQYDVMMKEAFYRPFASCLVLSEEGVGEQKEDDRLVPFDGDEQVALSVGEQAYPLRLGGYYYAAVTNPNKGDWQKPYLSSSLGEDVLLSTLYQINYLSHTYVFDLKESFLHKVAWEALLWRGDVAYVELAPGQEVRLLLSLEAFSGPDAVCLLLNQQGLQDILIVAVAGCYVAIPFCSVKRVEAFPMLIKHEVKGVKNIWQDKSGQLLLEPWLSEAELNSKNLQKIRTEPVSSTVKKGYYLGRSQKACLIVSAELVADVIANQMPASFFFVNDLEREERSFLASRNQCIELITMNTLESGFRETNSQLGFSVILEDDGVSVALQFVSFDWYEEQPSLELGSGRELSNNREHEGFVVLDRKNYLSFVADHLSSVSACK</sequence>
<reference evidence="1 2" key="1">
    <citation type="submission" date="2018-06" db="EMBL/GenBank/DDBJ databases">
        <title>Genomic Encyclopedia of Type Strains, Phase III (KMG-III): the genomes of soil and plant-associated and newly described type strains.</title>
        <authorList>
            <person name="Whitman W."/>
        </authorList>
    </citation>
    <scope>NUCLEOTIDE SEQUENCE [LARGE SCALE GENOMIC DNA]</scope>
    <source>
        <strain evidence="1 2">CECT 7732</strain>
    </source>
</reference>
<dbReference type="AlphaFoldDB" id="A0A366CZZ8"/>
<keyword evidence="2" id="KW-1185">Reference proteome</keyword>
<dbReference type="EMBL" id="QNRF01000004">
    <property type="protein sequence ID" value="RBO83225.1"/>
    <property type="molecule type" value="Genomic_DNA"/>
</dbReference>
<organism evidence="1 2">
    <name type="scientific">Marinomonas aquiplantarum</name>
    <dbReference type="NCBI Taxonomy" id="491951"/>
    <lineage>
        <taxon>Bacteria</taxon>
        <taxon>Pseudomonadati</taxon>
        <taxon>Pseudomonadota</taxon>
        <taxon>Gammaproteobacteria</taxon>
        <taxon>Oceanospirillales</taxon>
        <taxon>Oceanospirillaceae</taxon>
        <taxon>Marinomonas</taxon>
    </lineage>
</organism>
<evidence type="ECO:0000313" key="1">
    <source>
        <dbReference type="EMBL" id="RBO83225.1"/>
    </source>
</evidence>
<comment type="caution">
    <text evidence="1">The sequence shown here is derived from an EMBL/GenBank/DDBJ whole genome shotgun (WGS) entry which is preliminary data.</text>
</comment>
<proteinExistence type="predicted"/>
<protein>
    <submittedName>
        <fullName evidence="1">Uncharacterized protein</fullName>
    </submittedName>
</protein>
<dbReference type="Proteomes" id="UP000252086">
    <property type="component" value="Unassembled WGS sequence"/>
</dbReference>